<dbReference type="PANTHER" id="PTHR30414">
    <property type="entry name" value="MINICONDUCTANCE MECHANOSENSITIVE CHANNEL YBDG"/>
    <property type="match status" value="1"/>
</dbReference>
<dbReference type="PANTHER" id="PTHR30414:SF0">
    <property type="entry name" value="MINICONDUCTANCE MECHANOSENSITIVE CHANNEL YBDG"/>
    <property type="match status" value="1"/>
</dbReference>
<dbReference type="InterPro" id="IPR006685">
    <property type="entry name" value="MscS_channel_2nd"/>
</dbReference>
<evidence type="ECO:0000313" key="7">
    <source>
        <dbReference type="EMBL" id="CUU25966.1"/>
    </source>
</evidence>
<proteinExistence type="predicted"/>
<dbReference type="GO" id="GO:0005886">
    <property type="term" value="C:plasma membrane"/>
    <property type="evidence" value="ECO:0007669"/>
    <property type="project" value="TreeGrafter"/>
</dbReference>
<keyword evidence="8" id="KW-1185">Reference proteome</keyword>
<dbReference type="Proteomes" id="UP000059419">
    <property type="component" value="Plasmid pEM01"/>
</dbReference>
<dbReference type="RefSeq" id="WP_067436251.1">
    <property type="nucleotide sequence ID" value="NZ_LN907828.1"/>
</dbReference>
<dbReference type="KEGG" id="ege:EM595_p0268"/>
<evidence type="ECO:0000256" key="5">
    <source>
        <dbReference type="SAM" id="Phobius"/>
    </source>
</evidence>
<evidence type="ECO:0000256" key="2">
    <source>
        <dbReference type="ARBA" id="ARBA00022692"/>
    </source>
</evidence>
<evidence type="ECO:0000256" key="1">
    <source>
        <dbReference type="ARBA" id="ARBA00004370"/>
    </source>
</evidence>
<gene>
    <name evidence="7" type="ORF">EM595_p0268</name>
</gene>
<organism evidence="7 8">
    <name type="scientific">Duffyella gerundensis</name>
    <dbReference type="NCBI Taxonomy" id="1619313"/>
    <lineage>
        <taxon>Bacteria</taxon>
        <taxon>Pseudomonadati</taxon>
        <taxon>Pseudomonadota</taxon>
        <taxon>Gammaproteobacteria</taxon>
        <taxon>Enterobacterales</taxon>
        <taxon>Erwiniaceae</taxon>
        <taxon>Duffyella</taxon>
    </lineage>
</organism>
<feature type="transmembrane region" description="Helical" evidence="5">
    <location>
        <begin position="94"/>
        <end position="116"/>
    </location>
</feature>
<comment type="subcellular location">
    <subcellularLocation>
        <location evidence="1">Membrane</location>
    </subcellularLocation>
</comment>
<keyword evidence="4 5" id="KW-0472">Membrane</keyword>
<dbReference type="PATRIC" id="fig|1619313.3.peg.3880"/>
<name>A0A0U5L6B3_9GAMM</name>
<evidence type="ECO:0000256" key="4">
    <source>
        <dbReference type="ARBA" id="ARBA00023136"/>
    </source>
</evidence>
<feature type="transmembrane region" description="Helical" evidence="5">
    <location>
        <begin position="20"/>
        <end position="41"/>
    </location>
</feature>
<dbReference type="OrthoDB" id="9775207at2"/>
<dbReference type="AlphaFoldDB" id="A0A0U5L6B3"/>
<dbReference type="InterPro" id="IPR030192">
    <property type="entry name" value="YbdG"/>
</dbReference>
<dbReference type="GO" id="GO:0071470">
    <property type="term" value="P:cellular response to osmotic stress"/>
    <property type="evidence" value="ECO:0007669"/>
    <property type="project" value="InterPro"/>
</dbReference>
<protein>
    <submittedName>
        <fullName evidence="7">Membrane protein</fullName>
    </submittedName>
</protein>
<dbReference type="Gene3D" id="2.30.30.60">
    <property type="match status" value="1"/>
</dbReference>
<dbReference type="Pfam" id="PF00924">
    <property type="entry name" value="MS_channel_2nd"/>
    <property type="match status" value="1"/>
</dbReference>
<feature type="transmembrane region" description="Helical" evidence="5">
    <location>
        <begin position="137"/>
        <end position="157"/>
    </location>
</feature>
<evidence type="ECO:0000313" key="8">
    <source>
        <dbReference type="Proteomes" id="UP000059419"/>
    </source>
</evidence>
<evidence type="ECO:0000256" key="3">
    <source>
        <dbReference type="ARBA" id="ARBA00022989"/>
    </source>
</evidence>
<accession>A0A0U5L6B3</accession>
<dbReference type="SUPFAM" id="SSF50182">
    <property type="entry name" value="Sm-like ribonucleoproteins"/>
    <property type="match status" value="1"/>
</dbReference>
<dbReference type="InterPro" id="IPR010920">
    <property type="entry name" value="LSM_dom_sf"/>
</dbReference>
<keyword evidence="2 5" id="KW-0812">Transmembrane</keyword>
<geneLocation type="plasmid" evidence="8">
    <name>pEM01</name>
</geneLocation>
<feature type="transmembrane region" description="Helical" evidence="5">
    <location>
        <begin position="163"/>
        <end position="180"/>
    </location>
</feature>
<dbReference type="EMBL" id="LN907828">
    <property type="protein sequence ID" value="CUU25966.1"/>
    <property type="molecule type" value="Genomic_DNA"/>
</dbReference>
<feature type="domain" description="Mechanosensitive ion channel MscS" evidence="6">
    <location>
        <begin position="184"/>
        <end position="250"/>
    </location>
</feature>
<dbReference type="GO" id="GO:0008381">
    <property type="term" value="F:mechanosensitive monoatomic ion channel activity"/>
    <property type="evidence" value="ECO:0007669"/>
    <property type="project" value="InterPro"/>
</dbReference>
<keyword evidence="3 5" id="KW-1133">Transmembrane helix</keyword>
<reference evidence="8" key="1">
    <citation type="submission" date="2015-11" db="EMBL/GenBank/DDBJ databases">
        <authorList>
            <person name="Blom J."/>
        </authorList>
    </citation>
    <scope>NUCLEOTIDE SEQUENCE [LARGE SCALE GENOMIC DNA]</scope>
    <source>
        <plasmid evidence="8">pEM01</plasmid>
    </source>
</reference>
<dbReference type="InterPro" id="IPR023408">
    <property type="entry name" value="MscS_beta-dom_sf"/>
</dbReference>
<evidence type="ECO:0000259" key="6">
    <source>
        <dbReference type="Pfam" id="PF00924"/>
    </source>
</evidence>
<sequence length="418" mass="47624">MHYIQSLMNFIEGNRVLSVSVSLLLLIMAGMVTHLICKFFIVKVIRKVFFSSHKQGVPLDKDVRLSQKLSNFVPVIVVYNFLQFMPGLPENLKVAIQTICGILFFVYLSIFFNEVLEIVNNSYSRKSKRKNHSIKGYIQIGKILVHIIAAIMILAIMSNKSPAIIISSLGAVAAVLMLIFQHTLLSLVANIQLSSNDVLQLGDWIEMPDRNISGEVIDIALHTITIRNWDNTISRIPTKNFLTETYTNWQAMFSSGARRIMRSFYLDQKSITFVNQEMLLAMSQIRIASESITELLDGRDISAVGDRWFMENGITNLMVFRKFLTAWLAQREDIKKEMYIVVRPLKPSPDGLPVEIYCFTSSIFWADYENTQAAIFEYIYAMARYFELQIYQHPAGSDFARLAQPRAESTDARSGGPQ</sequence>